<protein>
    <recommendedName>
        <fullName evidence="6">G-protein coupled receptors family 1 profile domain-containing protein</fullName>
    </recommendedName>
</protein>
<feature type="transmembrane region" description="Helical" evidence="5">
    <location>
        <begin position="152"/>
        <end position="179"/>
    </location>
</feature>
<keyword evidence="4 5" id="KW-0472">Membrane</keyword>
<sequence>NLTNIIVFLRLGLKDSINICFLVLSCTDLVSVLLLTLGDWCKMLPGFFREQWRIDGQSLSWFLAFYYGPFYDVSQGITTFIAVQKSWCVALPFRFKDTFTSTRTSAILTVMCLAIFSIHIPVFASQDLIETLDPGTNGTLVKLWTSAIREKVFSAVGLVSLVFTTTCQMTVIFCLFVLASTLRASSKFRSSSTTPNLDPPIPDLKNHRTKFKDRFYKNAKTQKMSSKKLETDFPDKVLAKRLCEMNTSERRGVDFAVAPPLRNTSRKEVQAIKSTTFVSILFVSCNTLKLLNYYVLVCVPDYSIFGRYQSAYVMTNDIRMTLEALNISCNIFIYLKFNSRFRATLSSGLG</sequence>
<evidence type="ECO:0000256" key="2">
    <source>
        <dbReference type="ARBA" id="ARBA00022692"/>
    </source>
</evidence>
<evidence type="ECO:0000256" key="5">
    <source>
        <dbReference type="SAM" id="Phobius"/>
    </source>
</evidence>
<dbReference type="AlphaFoldDB" id="A0AAV2I4Z4"/>
<dbReference type="GO" id="GO:0016020">
    <property type="term" value="C:membrane"/>
    <property type="evidence" value="ECO:0007669"/>
    <property type="project" value="UniProtKB-SubCell"/>
</dbReference>
<evidence type="ECO:0000256" key="3">
    <source>
        <dbReference type="ARBA" id="ARBA00022989"/>
    </source>
</evidence>
<evidence type="ECO:0000259" key="6">
    <source>
        <dbReference type="PROSITE" id="PS50262"/>
    </source>
</evidence>
<dbReference type="SUPFAM" id="SSF81321">
    <property type="entry name" value="Family A G protein-coupled receptor-like"/>
    <property type="match status" value="1"/>
</dbReference>
<accession>A0AAV2I4Z4</accession>
<feature type="non-terminal residue" evidence="7">
    <location>
        <position position="350"/>
    </location>
</feature>
<dbReference type="Proteomes" id="UP001497497">
    <property type="component" value="Unassembled WGS sequence"/>
</dbReference>
<dbReference type="PROSITE" id="PS50262">
    <property type="entry name" value="G_PROTEIN_RECEP_F1_2"/>
    <property type="match status" value="1"/>
</dbReference>
<reference evidence="7 8" key="1">
    <citation type="submission" date="2024-04" db="EMBL/GenBank/DDBJ databases">
        <authorList>
            <consortium name="Genoscope - CEA"/>
            <person name="William W."/>
        </authorList>
    </citation>
    <scope>NUCLEOTIDE SEQUENCE [LARGE SCALE GENOMIC DNA]</scope>
</reference>
<gene>
    <name evidence="7" type="ORF">GSLYS_00013171001</name>
</gene>
<keyword evidence="3 5" id="KW-1133">Transmembrane helix</keyword>
<feature type="domain" description="G-protein coupled receptors family 1 profile" evidence="6">
    <location>
        <begin position="1"/>
        <end position="334"/>
    </location>
</feature>
<keyword evidence="2 5" id="KW-0812">Transmembrane</keyword>
<name>A0AAV2I4Z4_LYMST</name>
<comment type="subcellular location">
    <subcellularLocation>
        <location evidence="1">Membrane</location>
    </subcellularLocation>
</comment>
<organism evidence="7 8">
    <name type="scientific">Lymnaea stagnalis</name>
    <name type="common">Great pond snail</name>
    <name type="synonym">Helix stagnalis</name>
    <dbReference type="NCBI Taxonomy" id="6523"/>
    <lineage>
        <taxon>Eukaryota</taxon>
        <taxon>Metazoa</taxon>
        <taxon>Spiralia</taxon>
        <taxon>Lophotrochozoa</taxon>
        <taxon>Mollusca</taxon>
        <taxon>Gastropoda</taxon>
        <taxon>Heterobranchia</taxon>
        <taxon>Euthyneura</taxon>
        <taxon>Panpulmonata</taxon>
        <taxon>Hygrophila</taxon>
        <taxon>Lymnaeoidea</taxon>
        <taxon>Lymnaeidae</taxon>
        <taxon>Lymnaea</taxon>
    </lineage>
</organism>
<evidence type="ECO:0000313" key="8">
    <source>
        <dbReference type="Proteomes" id="UP001497497"/>
    </source>
</evidence>
<evidence type="ECO:0000256" key="1">
    <source>
        <dbReference type="ARBA" id="ARBA00004370"/>
    </source>
</evidence>
<dbReference type="PANTHER" id="PTHR46641">
    <property type="entry name" value="FMRFAMIDE RECEPTOR-RELATED"/>
    <property type="match status" value="1"/>
</dbReference>
<evidence type="ECO:0000256" key="4">
    <source>
        <dbReference type="ARBA" id="ARBA00023136"/>
    </source>
</evidence>
<dbReference type="Gene3D" id="1.20.1070.10">
    <property type="entry name" value="Rhodopsin 7-helix transmembrane proteins"/>
    <property type="match status" value="1"/>
</dbReference>
<keyword evidence="8" id="KW-1185">Reference proteome</keyword>
<evidence type="ECO:0000313" key="7">
    <source>
        <dbReference type="EMBL" id="CAL1539352.1"/>
    </source>
</evidence>
<feature type="non-terminal residue" evidence="7">
    <location>
        <position position="1"/>
    </location>
</feature>
<dbReference type="InterPro" id="IPR017452">
    <property type="entry name" value="GPCR_Rhodpsn_7TM"/>
</dbReference>
<dbReference type="PANTHER" id="PTHR46641:SF2">
    <property type="entry name" value="FMRFAMIDE RECEPTOR"/>
    <property type="match status" value="1"/>
</dbReference>
<comment type="caution">
    <text evidence="7">The sequence shown here is derived from an EMBL/GenBank/DDBJ whole genome shotgun (WGS) entry which is preliminary data.</text>
</comment>
<feature type="transmembrane region" description="Helical" evidence="5">
    <location>
        <begin position="58"/>
        <end position="83"/>
    </location>
</feature>
<proteinExistence type="predicted"/>
<dbReference type="EMBL" id="CAXITT010000337">
    <property type="protein sequence ID" value="CAL1539352.1"/>
    <property type="molecule type" value="Genomic_DNA"/>
</dbReference>
<feature type="transmembrane region" description="Helical" evidence="5">
    <location>
        <begin position="104"/>
        <end position="124"/>
    </location>
</feature>
<feature type="transmembrane region" description="Helical" evidence="5">
    <location>
        <begin position="19"/>
        <end position="38"/>
    </location>
</feature>
<dbReference type="InterPro" id="IPR052954">
    <property type="entry name" value="GPCR-Ligand_Int"/>
</dbReference>